<reference evidence="2" key="1">
    <citation type="journal article" date="2023" name="Mol. Phylogenet. Evol.">
        <title>Genome-scale phylogeny and comparative genomics of the fungal order Sordariales.</title>
        <authorList>
            <person name="Hensen N."/>
            <person name="Bonometti L."/>
            <person name="Westerberg I."/>
            <person name="Brannstrom I.O."/>
            <person name="Guillou S."/>
            <person name="Cros-Aarteil S."/>
            <person name="Calhoun S."/>
            <person name="Haridas S."/>
            <person name="Kuo A."/>
            <person name="Mondo S."/>
            <person name="Pangilinan J."/>
            <person name="Riley R."/>
            <person name="LaButti K."/>
            <person name="Andreopoulos B."/>
            <person name="Lipzen A."/>
            <person name="Chen C."/>
            <person name="Yan M."/>
            <person name="Daum C."/>
            <person name="Ng V."/>
            <person name="Clum A."/>
            <person name="Steindorff A."/>
            <person name="Ohm R.A."/>
            <person name="Martin F."/>
            <person name="Silar P."/>
            <person name="Natvig D.O."/>
            <person name="Lalanne C."/>
            <person name="Gautier V."/>
            <person name="Ament-Velasquez S.L."/>
            <person name="Kruys A."/>
            <person name="Hutchinson M.I."/>
            <person name="Powell A.J."/>
            <person name="Barry K."/>
            <person name="Miller A.N."/>
            <person name="Grigoriev I.V."/>
            <person name="Debuchy R."/>
            <person name="Gladieux P."/>
            <person name="Hiltunen Thoren M."/>
            <person name="Johannesson H."/>
        </authorList>
    </citation>
    <scope>NUCLEOTIDE SEQUENCE</scope>
    <source>
        <strain evidence="2">CBS 892.96</strain>
    </source>
</reference>
<evidence type="ECO:0000313" key="3">
    <source>
        <dbReference type="Proteomes" id="UP001302321"/>
    </source>
</evidence>
<dbReference type="EMBL" id="MU866240">
    <property type="protein sequence ID" value="KAK4175307.1"/>
    <property type="molecule type" value="Genomic_DNA"/>
</dbReference>
<gene>
    <name evidence="2" type="ORF">QBC36DRAFT_302104</name>
</gene>
<dbReference type="Proteomes" id="UP001302321">
    <property type="component" value="Unassembled WGS sequence"/>
</dbReference>
<protein>
    <submittedName>
        <fullName evidence="2">Uncharacterized protein</fullName>
    </submittedName>
</protein>
<dbReference type="AlphaFoldDB" id="A0AAN6W848"/>
<name>A0AAN6W848_9PEZI</name>
<evidence type="ECO:0000256" key="1">
    <source>
        <dbReference type="SAM" id="Phobius"/>
    </source>
</evidence>
<accession>A0AAN6W848</accession>
<sequence length="152" mass="16888">MFLSHGPDILMEPYLELVAYPADKLIIPYLASAIISLGHRIESFFQIPKPIRVFHPPTHRARDTRGGLEGPGCRFTFFVGEGVGGGMQGNLVLVMWMFEFTGFFLGAVVKAWKRRESREVEGMDEGGVVGEEEKGLGEDGDVEVEEMDLITL</sequence>
<evidence type="ECO:0000313" key="2">
    <source>
        <dbReference type="EMBL" id="KAK4175307.1"/>
    </source>
</evidence>
<keyword evidence="1" id="KW-0812">Transmembrane</keyword>
<reference evidence="2" key="2">
    <citation type="submission" date="2023-05" db="EMBL/GenBank/DDBJ databases">
        <authorList>
            <consortium name="Lawrence Berkeley National Laboratory"/>
            <person name="Steindorff A."/>
            <person name="Hensen N."/>
            <person name="Bonometti L."/>
            <person name="Westerberg I."/>
            <person name="Brannstrom I.O."/>
            <person name="Guillou S."/>
            <person name="Cros-Aarteil S."/>
            <person name="Calhoun S."/>
            <person name="Haridas S."/>
            <person name="Kuo A."/>
            <person name="Mondo S."/>
            <person name="Pangilinan J."/>
            <person name="Riley R."/>
            <person name="Labutti K."/>
            <person name="Andreopoulos B."/>
            <person name="Lipzen A."/>
            <person name="Chen C."/>
            <person name="Yanf M."/>
            <person name="Daum C."/>
            <person name="Ng V."/>
            <person name="Clum A."/>
            <person name="Ohm R."/>
            <person name="Martin F."/>
            <person name="Silar P."/>
            <person name="Natvig D."/>
            <person name="Lalanne C."/>
            <person name="Gautier V."/>
            <person name="Ament-Velasquez S.L."/>
            <person name="Kruys A."/>
            <person name="Hutchinson M.I."/>
            <person name="Powell A.J."/>
            <person name="Barry K."/>
            <person name="Miller A.N."/>
            <person name="Grigoriev I.V."/>
            <person name="Debuchy R."/>
            <person name="Gladieux P."/>
            <person name="Thoren M.H."/>
            <person name="Johannesson H."/>
        </authorList>
    </citation>
    <scope>NUCLEOTIDE SEQUENCE</scope>
    <source>
        <strain evidence="2">CBS 892.96</strain>
    </source>
</reference>
<feature type="transmembrane region" description="Helical" evidence="1">
    <location>
        <begin position="91"/>
        <end position="109"/>
    </location>
</feature>
<keyword evidence="3" id="KW-1185">Reference proteome</keyword>
<proteinExistence type="predicted"/>
<keyword evidence="1" id="KW-0472">Membrane</keyword>
<comment type="caution">
    <text evidence="2">The sequence shown here is derived from an EMBL/GenBank/DDBJ whole genome shotgun (WGS) entry which is preliminary data.</text>
</comment>
<keyword evidence="1" id="KW-1133">Transmembrane helix</keyword>
<organism evidence="2 3">
    <name type="scientific">Triangularia setosa</name>
    <dbReference type="NCBI Taxonomy" id="2587417"/>
    <lineage>
        <taxon>Eukaryota</taxon>
        <taxon>Fungi</taxon>
        <taxon>Dikarya</taxon>
        <taxon>Ascomycota</taxon>
        <taxon>Pezizomycotina</taxon>
        <taxon>Sordariomycetes</taxon>
        <taxon>Sordariomycetidae</taxon>
        <taxon>Sordariales</taxon>
        <taxon>Podosporaceae</taxon>
        <taxon>Triangularia</taxon>
    </lineage>
</organism>